<evidence type="ECO:0000313" key="2">
    <source>
        <dbReference type="EMBL" id="SEF73973.1"/>
    </source>
</evidence>
<feature type="compositionally biased region" description="Basic and acidic residues" evidence="1">
    <location>
        <begin position="55"/>
        <end position="70"/>
    </location>
</feature>
<dbReference type="Gene3D" id="1.10.1130.10">
    <property type="entry name" value="Flavocytochrome C3, Chain A"/>
    <property type="match status" value="1"/>
</dbReference>
<organism evidence="2 3">
    <name type="scientific">Jhaorihella thermophila</name>
    <dbReference type="NCBI Taxonomy" id="488547"/>
    <lineage>
        <taxon>Bacteria</taxon>
        <taxon>Pseudomonadati</taxon>
        <taxon>Pseudomonadota</taxon>
        <taxon>Alphaproteobacteria</taxon>
        <taxon>Rhodobacterales</taxon>
        <taxon>Paracoccaceae</taxon>
        <taxon>Jhaorihella</taxon>
    </lineage>
</organism>
<dbReference type="AlphaFoldDB" id="A0A1H5UFW5"/>
<reference evidence="2 3" key="1">
    <citation type="submission" date="2016-10" db="EMBL/GenBank/DDBJ databases">
        <authorList>
            <person name="de Groot N.N."/>
        </authorList>
    </citation>
    <scope>NUCLEOTIDE SEQUENCE [LARGE SCALE GENOMIC DNA]</scope>
    <source>
        <strain evidence="2 3">DSM 23413</strain>
    </source>
</reference>
<dbReference type="EMBL" id="FNVD01000004">
    <property type="protein sequence ID" value="SEF73973.1"/>
    <property type="molecule type" value="Genomic_DNA"/>
</dbReference>
<protein>
    <submittedName>
        <fullName evidence="2">Uncharacterized protein</fullName>
    </submittedName>
</protein>
<feature type="region of interest" description="Disordered" evidence="1">
    <location>
        <begin position="53"/>
        <end position="83"/>
    </location>
</feature>
<feature type="compositionally biased region" description="Polar residues" evidence="1">
    <location>
        <begin position="71"/>
        <end position="83"/>
    </location>
</feature>
<dbReference type="SUPFAM" id="SSF48695">
    <property type="entry name" value="Multiheme cytochromes"/>
    <property type="match status" value="1"/>
</dbReference>
<evidence type="ECO:0000256" key="1">
    <source>
        <dbReference type="SAM" id="MobiDB-lite"/>
    </source>
</evidence>
<gene>
    <name evidence="2" type="ORF">SAMN05421751_10440</name>
</gene>
<evidence type="ECO:0000313" key="3">
    <source>
        <dbReference type="Proteomes" id="UP000236742"/>
    </source>
</evidence>
<dbReference type="Proteomes" id="UP000236742">
    <property type="component" value="Unassembled WGS sequence"/>
</dbReference>
<sequence length="83" mass="9152">MGVGCQACHGPGSRHVDWAERNRETPVAPPEHYGFTMDFAIAGTEALIRQCAGRHSRDSWPHPLRMKHDGSITTATGGRSRNR</sequence>
<dbReference type="InterPro" id="IPR036280">
    <property type="entry name" value="Multihaem_cyt_sf"/>
</dbReference>
<keyword evidence="3" id="KW-1185">Reference proteome</keyword>
<accession>A0A1H5UFW5</accession>
<name>A0A1H5UFW5_9RHOB</name>
<proteinExistence type="predicted"/>